<gene>
    <name evidence="2" type="ORF">SDC9_52496</name>
</gene>
<comment type="caution">
    <text evidence="2">The sequence shown here is derived from an EMBL/GenBank/DDBJ whole genome shotgun (WGS) entry which is preliminary data.</text>
</comment>
<protein>
    <submittedName>
        <fullName evidence="2">Uncharacterized protein</fullName>
    </submittedName>
</protein>
<organism evidence="2">
    <name type="scientific">bioreactor metagenome</name>
    <dbReference type="NCBI Taxonomy" id="1076179"/>
    <lineage>
        <taxon>unclassified sequences</taxon>
        <taxon>metagenomes</taxon>
        <taxon>ecological metagenomes</taxon>
    </lineage>
</organism>
<feature type="compositionally biased region" description="Basic residues" evidence="1">
    <location>
        <begin position="238"/>
        <end position="251"/>
    </location>
</feature>
<feature type="compositionally biased region" description="Polar residues" evidence="1">
    <location>
        <begin position="252"/>
        <end position="262"/>
    </location>
</feature>
<dbReference type="AlphaFoldDB" id="A0A644WQT9"/>
<dbReference type="EMBL" id="VSSQ01001207">
    <property type="protein sequence ID" value="MPM06200.1"/>
    <property type="molecule type" value="Genomic_DNA"/>
</dbReference>
<proteinExistence type="predicted"/>
<evidence type="ECO:0000256" key="1">
    <source>
        <dbReference type="SAM" id="MobiDB-lite"/>
    </source>
</evidence>
<accession>A0A644WQT9</accession>
<feature type="region of interest" description="Disordered" evidence="1">
    <location>
        <begin position="233"/>
        <end position="277"/>
    </location>
</feature>
<sequence length="277" mass="30839">MLVERDPVSRTYGNGTYAVVGQAEAAAQVIFARRGDVPRDAPKLRQRVDNCDEIRCLSVVVRCFVVEQIASAFSAFVFLFSGFCTAHEFHSLEPHLGPVAVVVERILIDRRLDEENVLVGEHPDDPELCGVLVLADFVFSGQARVGEQFGEVLRPGVELDVISVTASVRHALRNRFLQFFGRHFVAGGHPEDAQHKPAVVDGADVGYFAVLIRGKLVNLRIVRKFRNPEPQSFDTRVLSRRAHHRRGKGKQNQRAENQTPYSEQPACALHTAHSSLI</sequence>
<name>A0A644WQT9_9ZZZZ</name>
<reference evidence="2" key="1">
    <citation type="submission" date="2019-08" db="EMBL/GenBank/DDBJ databases">
        <authorList>
            <person name="Kucharzyk K."/>
            <person name="Murdoch R.W."/>
            <person name="Higgins S."/>
            <person name="Loffler F."/>
        </authorList>
    </citation>
    <scope>NUCLEOTIDE SEQUENCE</scope>
</reference>
<evidence type="ECO:0000313" key="2">
    <source>
        <dbReference type="EMBL" id="MPM06200.1"/>
    </source>
</evidence>